<dbReference type="Gene3D" id="3.40.50.1000">
    <property type="entry name" value="HAD superfamily/HAD-like"/>
    <property type="match status" value="1"/>
</dbReference>
<gene>
    <name evidence="1" type="ORF">N1496_05810</name>
</gene>
<dbReference type="SUPFAM" id="SSF56784">
    <property type="entry name" value="HAD-like"/>
    <property type="match status" value="1"/>
</dbReference>
<protein>
    <submittedName>
        <fullName evidence="1">HAD hydrolase-like protein</fullName>
    </submittedName>
</protein>
<dbReference type="EMBL" id="CP110509">
    <property type="protein sequence ID" value="WMB27640.1"/>
    <property type="molecule type" value="Genomic_DNA"/>
</dbReference>
<dbReference type="Pfam" id="PF13419">
    <property type="entry name" value="HAD_2"/>
    <property type="match status" value="1"/>
</dbReference>
<dbReference type="PANTHER" id="PTHR43434:SF20">
    <property type="entry name" value="5'-NUCLEOTIDASE"/>
    <property type="match status" value="1"/>
</dbReference>
<dbReference type="RefSeq" id="WP_018366481.1">
    <property type="nucleotide sequence ID" value="NZ_CP104407.1"/>
</dbReference>
<accession>A0ABY9LFD8</accession>
<dbReference type="InterPro" id="IPR023198">
    <property type="entry name" value="PGP-like_dom2"/>
</dbReference>
<dbReference type="InterPro" id="IPR036412">
    <property type="entry name" value="HAD-like_sf"/>
</dbReference>
<evidence type="ECO:0000313" key="2">
    <source>
        <dbReference type="Proteomes" id="UP001238096"/>
    </source>
</evidence>
<reference evidence="2" key="1">
    <citation type="submission" date="2022-10" db="EMBL/GenBank/DDBJ databases">
        <title>Streptococcus didelphis as causative of fatal infections in opossums (Didelphis albiventris).</title>
        <authorList>
            <person name="Breyer G.M."/>
            <person name="Da Silva M.E.R.J."/>
            <person name="Siqueira F.M."/>
        </authorList>
    </citation>
    <scope>NUCLEOTIDE SEQUENCE [LARGE SCALE GENOMIC DNA]</scope>
    <source>
        <strain evidence="2">LBVP101/21</strain>
    </source>
</reference>
<proteinExistence type="predicted"/>
<name>A0ABY9LFD8_9STRE</name>
<organism evidence="1 2">
    <name type="scientific">Streptococcus didelphis</name>
    <dbReference type="NCBI Taxonomy" id="102886"/>
    <lineage>
        <taxon>Bacteria</taxon>
        <taxon>Bacillati</taxon>
        <taxon>Bacillota</taxon>
        <taxon>Bacilli</taxon>
        <taxon>Lactobacillales</taxon>
        <taxon>Streptococcaceae</taxon>
        <taxon>Streptococcus</taxon>
    </lineage>
</organism>
<dbReference type="Proteomes" id="UP001238096">
    <property type="component" value="Chromosome"/>
</dbReference>
<keyword evidence="2" id="KW-1185">Reference proteome</keyword>
<dbReference type="Gene3D" id="1.10.150.240">
    <property type="entry name" value="Putative phosphatase, domain 2"/>
    <property type="match status" value="1"/>
</dbReference>
<dbReference type="PANTHER" id="PTHR43434">
    <property type="entry name" value="PHOSPHOGLYCOLATE PHOSPHATASE"/>
    <property type="match status" value="1"/>
</dbReference>
<dbReference type="SFLD" id="SFLDS00003">
    <property type="entry name" value="Haloacid_Dehalogenase"/>
    <property type="match status" value="1"/>
</dbReference>
<dbReference type="SFLD" id="SFLDG01129">
    <property type="entry name" value="C1.5:_HAD__Beta-PGM__Phosphata"/>
    <property type="match status" value="1"/>
</dbReference>
<dbReference type="InterPro" id="IPR041492">
    <property type="entry name" value="HAD_2"/>
</dbReference>
<dbReference type="InterPro" id="IPR050155">
    <property type="entry name" value="HAD-like_hydrolase_sf"/>
</dbReference>
<dbReference type="InterPro" id="IPR023214">
    <property type="entry name" value="HAD_sf"/>
</dbReference>
<evidence type="ECO:0000313" key="1">
    <source>
        <dbReference type="EMBL" id="WMB27640.1"/>
    </source>
</evidence>
<dbReference type="SFLD" id="SFLDG01135">
    <property type="entry name" value="C1.5.6:_HAD__Beta-PGM__Phospha"/>
    <property type="match status" value="1"/>
</dbReference>
<sequence>MNSILFDLDGTLVDSSLGIINAFQETFDKLQLLTPDVKVLSSYIGPPLETTFANYFDNQNDIQEAIGHFRNYYKAYGVYQVKLYEDIKKLLDKLTEANKDLYITTSKHEPMAYLMLKELGIHHYFKAIYGATEQRFVKVDLINACLKDFQIKPSDAVIIGDTLFDMIGGKRAHISCLGVTWGFGSEEELLKNGANIIAHTPLEIQDLI</sequence>